<dbReference type="GO" id="GO:0008201">
    <property type="term" value="F:heparin binding"/>
    <property type="evidence" value="ECO:0007669"/>
    <property type="project" value="UniProtKB-UniRule"/>
</dbReference>
<evidence type="ECO:0000313" key="16">
    <source>
        <dbReference type="Proteomes" id="UP000242188"/>
    </source>
</evidence>
<dbReference type="EMBL" id="NEDP02002959">
    <property type="protein sequence ID" value="OWF49758.1"/>
    <property type="molecule type" value="Genomic_DNA"/>
</dbReference>
<evidence type="ECO:0000256" key="5">
    <source>
        <dbReference type="ARBA" id="ARBA00023136"/>
    </source>
</evidence>
<evidence type="ECO:0000256" key="4">
    <source>
        <dbReference type="ARBA" id="ARBA00022989"/>
    </source>
</evidence>
<dbReference type="Pfam" id="PF12924">
    <property type="entry name" value="APP_Cu_bd"/>
    <property type="match status" value="1"/>
</dbReference>
<dbReference type="OrthoDB" id="6147836at2759"/>
<dbReference type="InterPro" id="IPR011993">
    <property type="entry name" value="PH-like_dom_sf"/>
</dbReference>
<dbReference type="SUPFAM" id="SSF56491">
    <property type="entry name" value="A heparin-binding domain"/>
    <property type="match status" value="1"/>
</dbReference>
<dbReference type="PRINTS" id="PR00203">
    <property type="entry name" value="AMYLOIDA4"/>
</dbReference>
<feature type="domain" description="E2" evidence="14">
    <location>
        <begin position="227"/>
        <end position="430"/>
    </location>
</feature>
<feature type="region of interest" description="GFLD subdomain" evidence="8">
    <location>
        <begin position="33"/>
        <end position="127"/>
    </location>
</feature>
<keyword evidence="5 11" id="KW-0472">Membrane</keyword>
<keyword evidence="2 11" id="KW-0812">Transmembrane</keyword>
<sequence length="631" mass="72324">MGPNNGPLVLIVVLATLKALAANVDAVSQNTKEKLTHMVAYSCDQKDAPLMYKRADQKWEAAVTTRTSTCLDNLQSIFDYCKEVYTDADVTNIVPVENVEITWPDKFGHLHTDRNFQVYSCLTGIFTSAALLVPQGCEFQHLKYNECAAYTFWKENANMTCRDKSMYMQDFSMLLPCDVGMYAGVEYVCCKPAHTETPIDHPGVVSLPKEDKAKTIIVDKDANVDDAYQAYLRNDEEYLARFRNEHERFKNSELALNKRHQDRINKMMKEWEEARAQIAEMKKTDVKGAEALNADVMKRFQLLYTGYEQADAAEKRQLVALHLQRRQGELNRRKRVNLEKYMTELQRPHVDVQRVFKFLKEYIKVEEKDRAHTLNHFVHVRNTDIEEAKRIQKSSLDHLSVLDQRINQALDMLNHFNKIKLEVRPMIDNFLREYEGLAESAREVVSRPFTPEVDSEEEGDSSESQEDLPAMDNNVNLGPMDTVIHKVAEVVPLPSQDDINNDILDDNVREDDGINNFDEETIENEHDTNFVAHHMDDKHMFQQPVGKVGVHIGTATGSIFGIAIGSVAVFVIIVVAVIMLRKHSHRRPVTHGFVEVDPAASPEERHVANMQMNGYENPTYQYFELNQNQNV</sequence>
<dbReference type="AlphaFoldDB" id="A0A210QLZ4"/>
<dbReference type="Gene3D" id="2.30.29.30">
    <property type="entry name" value="Pleckstrin-homology domain (PH domain)/Phosphotyrosine-binding domain (PTB)"/>
    <property type="match status" value="1"/>
</dbReference>
<comment type="similarity">
    <text evidence="8">Belongs to the APP family.</text>
</comment>
<keyword evidence="9" id="KW-0175">Coiled coil</keyword>
<dbReference type="PROSITE" id="PS51869">
    <property type="entry name" value="APP_E1"/>
    <property type="match status" value="1"/>
</dbReference>
<reference evidence="15 16" key="1">
    <citation type="journal article" date="2017" name="Nat. Ecol. Evol.">
        <title>Scallop genome provides insights into evolution of bilaterian karyotype and development.</title>
        <authorList>
            <person name="Wang S."/>
            <person name="Zhang J."/>
            <person name="Jiao W."/>
            <person name="Li J."/>
            <person name="Xun X."/>
            <person name="Sun Y."/>
            <person name="Guo X."/>
            <person name="Huan P."/>
            <person name="Dong B."/>
            <person name="Zhang L."/>
            <person name="Hu X."/>
            <person name="Sun X."/>
            <person name="Wang J."/>
            <person name="Zhao C."/>
            <person name="Wang Y."/>
            <person name="Wang D."/>
            <person name="Huang X."/>
            <person name="Wang R."/>
            <person name="Lv J."/>
            <person name="Li Y."/>
            <person name="Zhang Z."/>
            <person name="Liu B."/>
            <person name="Lu W."/>
            <person name="Hui Y."/>
            <person name="Liang J."/>
            <person name="Zhou Z."/>
            <person name="Hou R."/>
            <person name="Li X."/>
            <person name="Liu Y."/>
            <person name="Li H."/>
            <person name="Ning X."/>
            <person name="Lin Y."/>
            <person name="Zhao L."/>
            <person name="Xing Q."/>
            <person name="Dou J."/>
            <person name="Li Y."/>
            <person name="Mao J."/>
            <person name="Guo H."/>
            <person name="Dou H."/>
            <person name="Li T."/>
            <person name="Mu C."/>
            <person name="Jiang W."/>
            <person name="Fu Q."/>
            <person name="Fu X."/>
            <person name="Miao Y."/>
            <person name="Liu J."/>
            <person name="Yu Q."/>
            <person name="Li R."/>
            <person name="Liao H."/>
            <person name="Li X."/>
            <person name="Kong Y."/>
            <person name="Jiang Z."/>
            <person name="Chourrout D."/>
            <person name="Li R."/>
            <person name="Bao Z."/>
        </authorList>
    </citation>
    <scope>NUCLEOTIDE SEQUENCE [LARGE SCALE GENOMIC DNA]</scope>
    <source>
        <strain evidence="15 16">PY_sf001</strain>
    </source>
</reference>
<dbReference type="Pfam" id="PF10515">
    <property type="entry name" value="APP_amyloid"/>
    <property type="match status" value="1"/>
</dbReference>
<dbReference type="InterPro" id="IPR008155">
    <property type="entry name" value="Amyloid_glyco"/>
</dbReference>
<dbReference type="InterPro" id="IPR024329">
    <property type="entry name" value="Amyloid_glyco_E2_domain"/>
</dbReference>
<feature type="chain" id="PRO_5012894269" evidence="12">
    <location>
        <begin position="22"/>
        <end position="631"/>
    </location>
</feature>
<feature type="coiled-coil region" evidence="9">
    <location>
        <begin position="257"/>
        <end position="284"/>
    </location>
</feature>
<dbReference type="GO" id="GO:0016020">
    <property type="term" value="C:membrane"/>
    <property type="evidence" value="ECO:0007669"/>
    <property type="project" value="UniProtKB-SubCell"/>
</dbReference>
<dbReference type="PANTHER" id="PTHR23103:SF15">
    <property type="entry name" value="AMYLOID-BETA-LIKE PROTEIN"/>
    <property type="match status" value="1"/>
</dbReference>
<dbReference type="InterPro" id="IPR036454">
    <property type="entry name" value="Amyloid_glyco_heparin-bd_sf"/>
</dbReference>
<proteinExistence type="inferred from homology"/>
<comment type="subcellular location">
    <subcellularLocation>
        <location evidence="1">Membrane</location>
        <topology evidence="1">Single-pass type I membrane protein</topology>
    </subcellularLocation>
</comment>
<feature type="signal peptide" evidence="12">
    <location>
        <begin position="1"/>
        <end position="21"/>
    </location>
</feature>
<organism evidence="15 16">
    <name type="scientific">Mizuhopecten yessoensis</name>
    <name type="common">Japanese scallop</name>
    <name type="synonym">Patinopecten yessoensis</name>
    <dbReference type="NCBI Taxonomy" id="6573"/>
    <lineage>
        <taxon>Eukaryota</taxon>
        <taxon>Metazoa</taxon>
        <taxon>Spiralia</taxon>
        <taxon>Lophotrochozoa</taxon>
        <taxon>Mollusca</taxon>
        <taxon>Bivalvia</taxon>
        <taxon>Autobranchia</taxon>
        <taxon>Pteriomorphia</taxon>
        <taxon>Pectinida</taxon>
        <taxon>Pectinoidea</taxon>
        <taxon>Pectinidae</taxon>
        <taxon>Mizuhopecten</taxon>
    </lineage>
</organism>
<gene>
    <name evidence="15" type="ORF">KP79_PYT22513</name>
</gene>
<dbReference type="Gene3D" id="3.90.570.10">
    <property type="entry name" value="Amyloidogenic glycoprotein, heparin-binding domain"/>
    <property type="match status" value="1"/>
</dbReference>
<feature type="region of interest" description="Disordered" evidence="10">
    <location>
        <begin position="444"/>
        <end position="472"/>
    </location>
</feature>
<evidence type="ECO:0000256" key="11">
    <source>
        <dbReference type="SAM" id="Phobius"/>
    </source>
</evidence>
<keyword evidence="6 8" id="KW-1015">Disulfide bond</keyword>
<keyword evidence="7" id="KW-0325">Glycoprotein</keyword>
<name>A0A210QLZ4_MIZYE</name>
<evidence type="ECO:0000256" key="6">
    <source>
        <dbReference type="ARBA" id="ARBA00023157"/>
    </source>
</evidence>
<evidence type="ECO:0000313" key="15">
    <source>
        <dbReference type="EMBL" id="OWF49758.1"/>
    </source>
</evidence>
<feature type="domain" description="E1" evidence="13">
    <location>
        <begin position="33"/>
        <end position="192"/>
    </location>
</feature>
<keyword evidence="4 11" id="KW-1133">Transmembrane helix</keyword>
<dbReference type="InterPro" id="IPR015849">
    <property type="entry name" value="Amyloid_glyco_heparin-bd"/>
</dbReference>
<dbReference type="SMART" id="SM00006">
    <property type="entry name" value="A4_EXTRA"/>
    <property type="match status" value="1"/>
</dbReference>
<dbReference type="GO" id="GO:0007409">
    <property type="term" value="P:axonogenesis"/>
    <property type="evidence" value="ECO:0007669"/>
    <property type="project" value="TreeGrafter"/>
</dbReference>
<evidence type="ECO:0000256" key="3">
    <source>
        <dbReference type="ARBA" id="ARBA00022729"/>
    </source>
</evidence>
<keyword evidence="3 12" id="KW-0732">Signal</keyword>
<keyword evidence="16" id="KW-1185">Reference proteome</keyword>
<feature type="compositionally biased region" description="Acidic residues" evidence="10">
    <location>
        <begin position="453"/>
        <end position="466"/>
    </location>
</feature>
<evidence type="ECO:0000256" key="8">
    <source>
        <dbReference type="PROSITE-ProRule" id="PRU01217"/>
    </source>
</evidence>
<evidence type="ECO:0000256" key="12">
    <source>
        <dbReference type="SAM" id="SignalP"/>
    </source>
</evidence>
<dbReference type="Pfam" id="PF02177">
    <property type="entry name" value="APP_N"/>
    <property type="match status" value="1"/>
</dbReference>
<dbReference type="InterPro" id="IPR008154">
    <property type="entry name" value="Amyloid_glyco_extra"/>
</dbReference>
<evidence type="ECO:0000256" key="2">
    <source>
        <dbReference type="ARBA" id="ARBA00022692"/>
    </source>
</evidence>
<feature type="transmembrane region" description="Helical" evidence="11">
    <location>
        <begin position="559"/>
        <end position="580"/>
    </location>
</feature>
<dbReference type="PROSITE" id="PS51870">
    <property type="entry name" value="APP_E2"/>
    <property type="match status" value="1"/>
</dbReference>
<evidence type="ECO:0000256" key="1">
    <source>
        <dbReference type="ARBA" id="ARBA00004479"/>
    </source>
</evidence>
<comment type="caution">
    <text evidence="15">The sequence shown here is derived from an EMBL/GenBank/DDBJ whole genome shotgun (WGS) entry which is preliminary data.</text>
</comment>
<feature type="disulfide bond" evidence="8">
    <location>
        <begin position="147"/>
        <end position="177"/>
    </location>
</feature>
<evidence type="ECO:0000256" key="7">
    <source>
        <dbReference type="ARBA" id="ARBA00023180"/>
    </source>
</evidence>
<comment type="caution">
    <text evidence="8">Lacks conserved residue(s) required for the propagation of feature annotation.</text>
</comment>
<dbReference type="GO" id="GO:0046914">
    <property type="term" value="F:transition metal ion binding"/>
    <property type="evidence" value="ECO:0007669"/>
    <property type="project" value="InterPro"/>
</dbReference>
<dbReference type="Gene3D" id="1.20.120.770">
    <property type="entry name" value="Amyloid precursor protein, E2 domain"/>
    <property type="match status" value="1"/>
</dbReference>
<dbReference type="Pfam" id="PF12925">
    <property type="entry name" value="APP_E2"/>
    <property type="match status" value="1"/>
</dbReference>
<dbReference type="Proteomes" id="UP000242188">
    <property type="component" value="Unassembled WGS sequence"/>
</dbReference>
<dbReference type="SUPFAM" id="SSF89811">
    <property type="entry name" value="Amyloid beta a4 protein copper binding domain (domain 2)"/>
    <property type="match status" value="1"/>
</dbReference>
<dbReference type="InterPro" id="IPR036669">
    <property type="entry name" value="Amyloid_Cu-bd_sf"/>
</dbReference>
<dbReference type="InterPro" id="IPR011178">
    <property type="entry name" value="Amyloid_glyco_Cu-bd"/>
</dbReference>
<evidence type="ECO:0000256" key="9">
    <source>
        <dbReference type="SAM" id="Coils"/>
    </source>
</evidence>
<dbReference type="SUPFAM" id="SSF109843">
    <property type="entry name" value="CAPPD, an extracellular domain of amyloid beta A4 protein"/>
    <property type="match status" value="1"/>
</dbReference>
<evidence type="ECO:0000259" key="13">
    <source>
        <dbReference type="PROSITE" id="PS51869"/>
    </source>
</evidence>
<dbReference type="InterPro" id="IPR036176">
    <property type="entry name" value="E2_sf"/>
</dbReference>
<dbReference type="InterPro" id="IPR019543">
    <property type="entry name" value="APP_amyloid_C"/>
</dbReference>
<evidence type="ECO:0000256" key="10">
    <source>
        <dbReference type="SAM" id="MobiDB-lite"/>
    </source>
</evidence>
<dbReference type="Gene3D" id="3.30.1490.140">
    <property type="entry name" value="Amyloidogenic glycoprotein, copper-binding domain"/>
    <property type="match status" value="1"/>
</dbReference>
<feature type="region of interest" description="CuBD subdomain" evidence="8">
    <location>
        <begin position="135"/>
        <end position="192"/>
    </location>
</feature>
<protein>
    <submittedName>
        <fullName evidence="15">Amyloid-like protein 1</fullName>
    </submittedName>
</protein>
<feature type="disulfide bond" evidence="8">
    <location>
        <begin position="161"/>
        <end position="189"/>
    </location>
</feature>
<dbReference type="PANTHER" id="PTHR23103">
    <property type="entry name" value="ALZHEIMER'S DISEASE BETA-AMYLOID RELATED"/>
    <property type="match status" value="1"/>
</dbReference>
<accession>A0A210QLZ4</accession>
<dbReference type="STRING" id="6573.A0A210QLZ4"/>
<evidence type="ECO:0000259" key="14">
    <source>
        <dbReference type="PROSITE" id="PS51870"/>
    </source>
</evidence>
<dbReference type="GO" id="GO:0007417">
    <property type="term" value="P:central nervous system development"/>
    <property type="evidence" value="ECO:0007669"/>
    <property type="project" value="TreeGrafter"/>
</dbReference>